<keyword evidence="1" id="KW-0418">Kinase</keyword>
<evidence type="ECO:0000313" key="4">
    <source>
        <dbReference type="Proteomes" id="UP001596989"/>
    </source>
</evidence>
<keyword evidence="1" id="KW-0808">Transferase</keyword>
<dbReference type="RefSeq" id="WP_377568304.1">
    <property type="nucleotide sequence ID" value="NZ_JBHTJZ010000071.1"/>
</dbReference>
<dbReference type="EMBL" id="JBHTJZ010000071">
    <property type="protein sequence ID" value="MFD0962105.1"/>
    <property type="molecule type" value="Genomic_DNA"/>
</dbReference>
<protein>
    <submittedName>
        <fullName evidence="3">ATP-binding protein</fullName>
    </submittedName>
</protein>
<proteinExistence type="predicted"/>
<dbReference type="Proteomes" id="UP001596989">
    <property type="component" value="Unassembled WGS sequence"/>
</dbReference>
<feature type="domain" description="Histidine kinase/HSP90-like ATPase" evidence="2">
    <location>
        <begin position="9"/>
        <end position="137"/>
    </location>
</feature>
<organism evidence="3 4">
    <name type="scientific">Paenibacillus chungangensis</name>
    <dbReference type="NCBI Taxonomy" id="696535"/>
    <lineage>
        <taxon>Bacteria</taxon>
        <taxon>Bacillati</taxon>
        <taxon>Bacillota</taxon>
        <taxon>Bacilli</taxon>
        <taxon>Bacillales</taxon>
        <taxon>Paenibacillaceae</taxon>
        <taxon>Paenibacillus</taxon>
    </lineage>
</organism>
<comment type="caution">
    <text evidence="3">The sequence shown here is derived from an EMBL/GenBank/DDBJ whole genome shotgun (WGS) entry which is preliminary data.</text>
</comment>
<keyword evidence="4" id="KW-1185">Reference proteome</keyword>
<keyword evidence="3" id="KW-0067">ATP-binding</keyword>
<dbReference type="InterPro" id="IPR003594">
    <property type="entry name" value="HATPase_dom"/>
</dbReference>
<dbReference type="Gene3D" id="3.30.565.10">
    <property type="entry name" value="Histidine kinase-like ATPase, C-terminal domain"/>
    <property type="match status" value="1"/>
</dbReference>
<accession>A0ABW3HXZ7</accession>
<keyword evidence="3" id="KW-0547">Nucleotide-binding</keyword>
<dbReference type="Pfam" id="PF13581">
    <property type="entry name" value="HATPase_c_2"/>
    <property type="match status" value="1"/>
</dbReference>
<evidence type="ECO:0000313" key="3">
    <source>
        <dbReference type="EMBL" id="MFD0962105.1"/>
    </source>
</evidence>
<dbReference type="InterPro" id="IPR036890">
    <property type="entry name" value="HATPase_C_sf"/>
</dbReference>
<dbReference type="PANTHER" id="PTHR35526:SF3">
    <property type="entry name" value="ANTI-SIGMA-F FACTOR RSBW"/>
    <property type="match status" value="1"/>
</dbReference>
<dbReference type="GO" id="GO:0005524">
    <property type="term" value="F:ATP binding"/>
    <property type="evidence" value="ECO:0007669"/>
    <property type="project" value="UniProtKB-KW"/>
</dbReference>
<keyword evidence="1" id="KW-0723">Serine/threonine-protein kinase</keyword>
<evidence type="ECO:0000259" key="2">
    <source>
        <dbReference type="Pfam" id="PF13581"/>
    </source>
</evidence>
<dbReference type="PANTHER" id="PTHR35526">
    <property type="entry name" value="ANTI-SIGMA-F FACTOR RSBW-RELATED"/>
    <property type="match status" value="1"/>
</dbReference>
<sequence length="140" mass="15300">MNAVHLQIPAVADYIDLVRLCLTGVATKLNYSYEEIEDMQVAVSEACNNAVLHGGNASGRHVIDISFEPVEEGLMTKVINYGPPFAYQEAVGSGASLRSEEPEELRAGGLGIYLMEALMDEVHVQSDEDATEVKLIKYRV</sequence>
<reference evidence="4" key="1">
    <citation type="journal article" date="2019" name="Int. J. Syst. Evol. Microbiol.">
        <title>The Global Catalogue of Microorganisms (GCM) 10K type strain sequencing project: providing services to taxonomists for standard genome sequencing and annotation.</title>
        <authorList>
            <consortium name="The Broad Institute Genomics Platform"/>
            <consortium name="The Broad Institute Genome Sequencing Center for Infectious Disease"/>
            <person name="Wu L."/>
            <person name="Ma J."/>
        </authorList>
    </citation>
    <scope>NUCLEOTIDE SEQUENCE [LARGE SCALE GENOMIC DNA]</scope>
    <source>
        <strain evidence="4">CCUG 59129</strain>
    </source>
</reference>
<evidence type="ECO:0000256" key="1">
    <source>
        <dbReference type="ARBA" id="ARBA00022527"/>
    </source>
</evidence>
<dbReference type="InterPro" id="IPR050267">
    <property type="entry name" value="Anti-sigma-factor_SerPK"/>
</dbReference>
<dbReference type="CDD" id="cd16936">
    <property type="entry name" value="HATPase_RsbW-like"/>
    <property type="match status" value="1"/>
</dbReference>
<gene>
    <name evidence="3" type="ORF">ACFQ2I_22445</name>
</gene>
<dbReference type="SUPFAM" id="SSF55874">
    <property type="entry name" value="ATPase domain of HSP90 chaperone/DNA topoisomerase II/histidine kinase"/>
    <property type="match status" value="1"/>
</dbReference>
<name>A0ABW3HXZ7_9BACL</name>